<protein>
    <submittedName>
        <fullName evidence="2">Ketosteroid isomerase homolog</fullName>
    </submittedName>
</protein>
<dbReference type="EMBL" id="FNQP01000041">
    <property type="protein sequence ID" value="SEB12904.1"/>
    <property type="molecule type" value="Genomic_DNA"/>
</dbReference>
<dbReference type="STRING" id="525918.SAMN05660964_03699"/>
<evidence type="ECO:0000313" key="2">
    <source>
        <dbReference type="EMBL" id="SEB12904.1"/>
    </source>
</evidence>
<evidence type="ECO:0000259" key="1">
    <source>
        <dbReference type="Pfam" id="PF14534"/>
    </source>
</evidence>
<dbReference type="GO" id="GO:0016853">
    <property type="term" value="F:isomerase activity"/>
    <property type="evidence" value="ECO:0007669"/>
    <property type="project" value="UniProtKB-KW"/>
</dbReference>
<keyword evidence="3" id="KW-1185">Reference proteome</keyword>
<dbReference type="RefSeq" id="WP_175518067.1">
    <property type="nucleotide sequence ID" value="NZ_FNQP01000041.1"/>
</dbReference>
<feature type="domain" description="DUF4440" evidence="1">
    <location>
        <begin position="15"/>
        <end position="117"/>
    </location>
</feature>
<evidence type="ECO:0000313" key="3">
    <source>
        <dbReference type="Proteomes" id="UP000199397"/>
    </source>
</evidence>
<organism evidence="2 3">
    <name type="scientific">Thiothrix caldifontis</name>
    <dbReference type="NCBI Taxonomy" id="525918"/>
    <lineage>
        <taxon>Bacteria</taxon>
        <taxon>Pseudomonadati</taxon>
        <taxon>Pseudomonadota</taxon>
        <taxon>Gammaproteobacteria</taxon>
        <taxon>Thiotrichales</taxon>
        <taxon>Thiotrichaceae</taxon>
        <taxon>Thiothrix</taxon>
    </lineage>
</organism>
<dbReference type="AlphaFoldDB" id="A0A1H4GTN1"/>
<keyword evidence="2" id="KW-0413">Isomerase</keyword>
<reference evidence="2 3" key="1">
    <citation type="submission" date="2016-10" db="EMBL/GenBank/DDBJ databases">
        <authorList>
            <person name="de Groot N.N."/>
        </authorList>
    </citation>
    <scope>NUCLEOTIDE SEQUENCE [LARGE SCALE GENOMIC DNA]</scope>
    <source>
        <strain evidence="2 3">DSM 21228</strain>
    </source>
</reference>
<name>A0A1H4GTN1_9GAMM</name>
<proteinExistence type="predicted"/>
<dbReference type="InterPro" id="IPR032710">
    <property type="entry name" value="NTF2-like_dom_sf"/>
</dbReference>
<dbReference type="Proteomes" id="UP000199397">
    <property type="component" value="Unassembled WGS sequence"/>
</dbReference>
<dbReference type="InterPro" id="IPR027843">
    <property type="entry name" value="DUF4440"/>
</dbReference>
<dbReference type="Gene3D" id="3.10.450.50">
    <property type="match status" value="1"/>
</dbReference>
<sequence>MMNSIEQTLYETLHGWYEAIHLHDLQTAADMLTPDFRIVEHTEILDKAELLARLEDGMAYGTQTSELVDFNAQSQGDFAWATLRNCEVWTPNDAEPPMDLEFVETVIFQYLDGRWLIAHYHATNTNPLPPPDTEA</sequence>
<accession>A0A1H4GTN1</accession>
<dbReference type="Pfam" id="PF14534">
    <property type="entry name" value="DUF4440"/>
    <property type="match status" value="1"/>
</dbReference>
<gene>
    <name evidence="2" type="ORF">SAMN05660964_03699</name>
</gene>
<dbReference type="SUPFAM" id="SSF54427">
    <property type="entry name" value="NTF2-like"/>
    <property type="match status" value="1"/>
</dbReference>